<proteinExistence type="predicted"/>
<feature type="transmembrane region" description="Helical" evidence="1">
    <location>
        <begin position="6"/>
        <end position="29"/>
    </location>
</feature>
<dbReference type="GeneID" id="8854997"/>
<protein>
    <submittedName>
        <fullName evidence="3">Predicted protein</fullName>
    </submittedName>
</protein>
<dbReference type="InterPro" id="IPR035940">
    <property type="entry name" value="CAP_sf"/>
</dbReference>
<sequence length="419" mass="46960">MATLHFIPFIIKILFVFLVILSCVSFITCNPSIISDTSKTENVFETFTQQSISVNDGGNTQNNGTLDNGQWIYYGSQQAGTNSRSEKTYLYSLYFEKTVHVLTNWARMSPVGFKSRFGSLFKSGVSLAASGLVPLFEHFNLVESARYHSYDMSFNNCFSHASCNGEDTFVRIATFYNRNNIGMAENIAAGQTTPLDVTMTWINSDLHRANILGSFSLLGVGYFPKLNNADYSDYWTQNFVSGSHGISNPIVSVSHLILTSGQLTFLANYYHKYDITNSKQLKSIQLFIDDKGYTMTLPVTNQFDDKSANGMGTFEFTTSVNSTATCRKYYVKAIDSFGYAYYYPAFGYLLTQGENGNCKQFYLAQKKSSDVVNPTPIQPTTGQSFVNRTSVNGAIRNGNYFIYTFMVIFIIFGISQYLL</sequence>
<dbReference type="PANTHER" id="PTHR31157">
    <property type="entry name" value="SCP DOMAIN-CONTAINING PROTEIN"/>
    <property type="match status" value="1"/>
</dbReference>
<feature type="transmembrane region" description="Helical" evidence="1">
    <location>
        <begin position="400"/>
        <end position="418"/>
    </location>
</feature>
<dbReference type="PANTHER" id="PTHR31157:SF15">
    <property type="entry name" value="WSC DOMAIN-CONTAINING PROTEIN"/>
    <property type="match status" value="1"/>
</dbReference>
<dbReference type="VEuPathDB" id="AmoebaDB:NAEGRDRAFT_70871"/>
<dbReference type="Gene3D" id="3.40.33.10">
    <property type="entry name" value="CAP"/>
    <property type="match status" value="1"/>
</dbReference>
<organism evidence="4">
    <name type="scientific">Naegleria gruberi</name>
    <name type="common">Amoeba</name>
    <dbReference type="NCBI Taxonomy" id="5762"/>
    <lineage>
        <taxon>Eukaryota</taxon>
        <taxon>Discoba</taxon>
        <taxon>Heterolobosea</taxon>
        <taxon>Tetramitia</taxon>
        <taxon>Eutetramitia</taxon>
        <taxon>Vahlkampfiidae</taxon>
        <taxon>Naegleria</taxon>
    </lineage>
</organism>
<evidence type="ECO:0000256" key="1">
    <source>
        <dbReference type="SAM" id="Phobius"/>
    </source>
</evidence>
<keyword evidence="1" id="KW-0472">Membrane</keyword>
<accession>D2VPI4</accession>
<dbReference type="SUPFAM" id="SSF55797">
    <property type="entry name" value="PR-1-like"/>
    <property type="match status" value="1"/>
</dbReference>
<dbReference type="AlphaFoldDB" id="D2VPI4"/>
<reference evidence="3 4" key="1">
    <citation type="journal article" date="2010" name="Cell">
        <title>The genome of Naegleria gruberi illuminates early eukaryotic versatility.</title>
        <authorList>
            <person name="Fritz-Laylin L.K."/>
            <person name="Prochnik S.E."/>
            <person name="Ginger M.L."/>
            <person name="Dacks J.B."/>
            <person name="Carpenter M.L."/>
            <person name="Field M.C."/>
            <person name="Kuo A."/>
            <person name="Paredez A."/>
            <person name="Chapman J."/>
            <person name="Pham J."/>
            <person name="Shu S."/>
            <person name="Neupane R."/>
            <person name="Cipriano M."/>
            <person name="Mancuso J."/>
            <person name="Tu H."/>
            <person name="Salamov A."/>
            <person name="Lindquist E."/>
            <person name="Shapiro H."/>
            <person name="Lucas S."/>
            <person name="Grigoriev I.V."/>
            <person name="Cande W.Z."/>
            <person name="Fulton C."/>
            <person name="Rokhsar D.S."/>
            <person name="Dawson S.C."/>
        </authorList>
    </citation>
    <scope>NUCLEOTIDE SEQUENCE [LARGE SCALE GENOMIC DNA]</scope>
    <source>
        <strain evidence="3 4">NEG-M</strain>
    </source>
</reference>
<dbReference type="EMBL" id="GG738887">
    <property type="protein sequence ID" value="EFC41215.1"/>
    <property type="molecule type" value="Genomic_DNA"/>
</dbReference>
<dbReference type="KEGG" id="ngr:NAEGRDRAFT_70871"/>
<evidence type="ECO:0000259" key="2">
    <source>
        <dbReference type="Pfam" id="PF00188"/>
    </source>
</evidence>
<name>D2VPI4_NAEGR</name>
<dbReference type="InterPro" id="IPR014044">
    <property type="entry name" value="CAP_dom"/>
</dbReference>
<evidence type="ECO:0000313" key="4">
    <source>
        <dbReference type="Proteomes" id="UP000006671"/>
    </source>
</evidence>
<dbReference type="Proteomes" id="UP000006671">
    <property type="component" value="Unassembled WGS sequence"/>
</dbReference>
<feature type="domain" description="SCP" evidence="2">
    <location>
        <begin position="103"/>
        <end position="239"/>
    </location>
</feature>
<dbReference type="InParanoid" id="D2VPI4"/>
<keyword evidence="1" id="KW-1133">Transmembrane helix</keyword>
<dbReference type="Pfam" id="PF00188">
    <property type="entry name" value="CAP"/>
    <property type="match status" value="1"/>
</dbReference>
<keyword evidence="1" id="KW-0812">Transmembrane</keyword>
<dbReference type="OMA" id="RYHSYDM"/>
<evidence type="ECO:0000313" key="3">
    <source>
        <dbReference type="EMBL" id="EFC41215.1"/>
    </source>
</evidence>
<dbReference type="RefSeq" id="XP_002673959.1">
    <property type="nucleotide sequence ID" value="XM_002673913.1"/>
</dbReference>
<keyword evidence="4" id="KW-1185">Reference proteome</keyword>
<dbReference type="CDD" id="cd05379">
    <property type="entry name" value="CAP_bacterial"/>
    <property type="match status" value="1"/>
</dbReference>
<dbReference type="OrthoDB" id="568194at2759"/>
<gene>
    <name evidence="3" type="ORF">NAEGRDRAFT_70871</name>
</gene>